<feature type="region of interest" description="Disordered" evidence="1">
    <location>
        <begin position="1"/>
        <end position="26"/>
    </location>
</feature>
<organism evidence="2">
    <name type="scientific">marine sediment metagenome</name>
    <dbReference type="NCBI Taxonomy" id="412755"/>
    <lineage>
        <taxon>unclassified sequences</taxon>
        <taxon>metagenomes</taxon>
        <taxon>ecological metagenomes</taxon>
    </lineage>
</organism>
<sequence>KIDPRKRLLADATTVEGEDRGEGVTQ</sequence>
<feature type="non-terminal residue" evidence="2">
    <location>
        <position position="1"/>
    </location>
</feature>
<evidence type="ECO:0000313" key="2">
    <source>
        <dbReference type="EMBL" id="KKL64475.1"/>
    </source>
</evidence>
<name>A0A0F9G4I3_9ZZZZ</name>
<protein>
    <submittedName>
        <fullName evidence="2">Uncharacterized protein</fullName>
    </submittedName>
</protein>
<evidence type="ECO:0000256" key="1">
    <source>
        <dbReference type="SAM" id="MobiDB-lite"/>
    </source>
</evidence>
<reference evidence="2" key="1">
    <citation type="journal article" date="2015" name="Nature">
        <title>Complex archaea that bridge the gap between prokaryotes and eukaryotes.</title>
        <authorList>
            <person name="Spang A."/>
            <person name="Saw J.H."/>
            <person name="Jorgensen S.L."/>
            <person name="Zaremba-Niedzwiedzka K."/>
            <person name="Martijn J."/>
            <person name="Lind A.E."/>
            <person name="van Eijk R."/>
            <person name="Schleper C."/>
            <person name="Guy L."/>
            <person name="Ettema T.J."/>
        </authorList>
    </citation>
    <scope>NUCLEOTIDE SEQUENCE</scope>
</reference>
<accession>A0A0F9G4I3</accession>
<proteinExistence type="predicted"/>
<feature type="compositionally biased region" description="Basic and acidic residues" evidence="1">
    <location>
        <begin position="17"/>
        <end position="26"/>
    </location>
</feature>
<dbReference type="EMBL" id="LAZR01027830">
    <property type="protein sequence ID" value="KKL64475.1"/>
    <property type="molecule type" value="Genomic_DNA"/>
</dbReference>
<gene>
    <name evidence="2" type="ORF">LCGC14_2164710</name>
</gene>
<dbReference type="AlphaFoldDB" id="A0A0F9G4I3"/>
<comment type="caution">
    <text evidence="2">The sequence shown here is derived from an EMBL/GenBank/DDBJ whole genome shotgun (WGS) entry which is preliminary data.</text>
</comment>